<evidence type="ECO:0000256" key="6">
    <source>
        <dbReference type="SAM" id="MobiDB-lite"/>
    </source>
</evidence>
<keyword evidence="4 7" id="KW-1133">Transmembrane helix</keyword>
<dbReference type="SUPFAM" id="SSF103473">
    <property type="entry name" value="MFS general substrate transporter"/>
    <property type="match status" value="1"/>
</dbReference>
<evidence type="ECO:0000313" key="9">
    <source>
        <dbReference type="Proteomes" id="UP000186955"/>
    </source>
</evidence>
<sequence>MARKNDSKPPVDHIEDTENPGITDNKTGDAALALFNDPKELHSFVDPAEEKRLVRKIDLMILPSPSVYYIFFYRFPTAKYLSMNIILWGILLALHALAKNFTTLAVLRGLSGAAEACGDPAFMLITGMWYTRREQPIKIGLWYSSLGFGIVGGSLLGYAIGQIKRSLPSWQYESIIGAFCVSWGIIMFIILPDSPVSAPFLSIEQRKSAVERLRENQIGIENRNFKRYQSIEAFADLKVL</sequence>
<dbReference type="InterPro" id="IPR036259">
    <property type="entry name" value="MFS_trans_sf"/>
</dbReference>
<keyword evidence="2" id="KW-0813">Transport</keyword>
<dbReference type="PANTHER" id="PTHR43791">
    <property type="entry name" value="PERMEASE-RELATED"/>
    <property type="match status" value="1"/>
</dbReference>
<keyword evidence="9" id="KW-1185">Reference proteome</keyword>
<reference evidence="8 9" key="1">
    <citation type="submission" date="2016-10" db="EMBL/GenBank/DDBJ databases">
        <title>Genome sequence of the ascomycete fungus Penicillium subrubescens.</title>
        <authorList>
            <person name="De Vries R.P."/>
            <person name="Peng M."/>
            <person name="Dilokpimol A."/>
            <person name="Hilden K."/>
            <person name="Makela M.R."/>
            <person name="Grigoriev I."/>
            <person name="Riley R."/>
            <person name="Granchi Z."/>
        </authorList>
    </citation>
    <scope>NUCLEOTIDE SEQUENCE [LARGE SCALE GENOMIC DNA]</scope>
    <source>
        <strain evidence="8 9">CBS 132785</strain>
    </source>
</reference>
<gene>
    <name evidence="8" type="ORF">PENSUB_2172</name>
</gene>
<feature type="transmembrane region" description="Helical" evidence="7">
    <location>
        <begin position="142"/>
        <end position="160"/>
    </location>
</feature>
<dbReference type="InterPro" id="IPR011701">
    <property type="entry name" value="MFS"/>
</dbReference>
<dbReference type="Gene3D" id="1.20.1250.20">
    <property type="entry name" value="MFS general substrate transporter like domains"/>
    <property type="match status" value="1"/>
</dbReference>
<dbReference type="STRING" id="1316194.A0A1Q5URM9"/>
<dbReference type="Proteomes" id="UP000186955">
    <property type="component" value="Unassembled WGS sequence"/>
</dbReference>
<feature type="region of interest" description="Disordered" evidence="6">
    <location>
        <begin position="1"/>
        <end position="25"/>
    </location>
</feature>
<dbReference type="PANTHER" id="PTHR43791:SF26">
    <property type="entry name" value="ALLANTOATE TRANSPORTER, PUTATIVE (AFU_ORTHOLOGUE AFUA_5G09470)-RELATED"/>
    <property type="match status" value="1"/>
</dbReference>
<comment type="subcellular location">
    <subcellularLocation>
        <location evidence="1">Membrane</location>
        <topology evidence="1">Multi-pass membrane protein</topology>
    </subcellularLocation>
</comment>
<dbReference type="AlphaFoldDB" id="A0A1Q5URM9"/>
<evidence type="ECO:0008006" key="10">
    <source>
        <dbReference type="Google" id="ProtNLM"/>
    </source>
</evidence>
<evidence type="ECO:0000256" key="2">
    <source>
        <dbReference type="ARBA" id="ARBA00022448"/>
    </source>
</evidence>
<proteinExistence type="predicted"/>
<dbReference type="Pfam" id="PF07690">
    <property type="entry name" value="MFS_1"/>
    <property type="match status" value="1"/>
</dbReference>
<dbReference type="GO" id="GO:0022857">
    <property type="term" value="F:transmembrane transporter activity"/>
    <property type="evidence" value="ECO:0007669"/>
    <property type="project" value="InterPro"/>
</dbReference>
<evidence type="ECO:0000256" key="3">
    <source>
        <dbReference type="ARBA" id="ARBA00022692"/>
    </source>
</evidence>
<keyword evidence="5 7" id="KW-0472">Membrane</keyword>
<protein>
    <recommendedName>
        <fullName evidence="10">Major facilitator superfamily (MFS) profile domain-containing protein</fullName>
    </recommendedName>
</protein>
<name>A0A1Q5URM9_9EURO</name>
<dbReference type="EMBL" id="MNBE01000023">
    <property type="protein sequence ID" value="OKP15130.1"/>
    <property type="molecule type" value="Genomic_DNA"/>
</dbReference>
<evidence type="ECO:0000256" key="1">
    <source>
        <dbReference type="ARBA" id="ARBA00004141"/>
    </source>
</evidence>
<evidence type="ECO:0000313" key="8">
    <source>
        <dbReference type="EMBL" id="OKP15130.1"/>
    </source>
</evidence>
<accession>A0A1Q5URM9</accession>
<dbReference type="GO" id="GO:0016020">
    <property type="term" value="C:membrane"/>
    <property type="evidence" value="ECO:0007669"/>
    <property type="project" value="UniProtKB-SubCell"/>
</dbReference>
<comment type="caution">
    <text evidence="8">The sequence shown here is derived from an EMBL/GenBank/DDBJ whole genome shotgun (WGS) entry which is preliminary data.</text>
</comment>
<evidence type="ECO:0000256" key="7">
    <source>
        <dbReference type="SAM" id="Phobius"/>
    </source>
</evidence>
<feature type="compositionally biased region" description="Basic and acidic residues" evidence="6">
    <location>
        <begin position="1"/>
        <end position="16"/>
    </location>
</feature>
<organism evidence="8 9">
    <name type="scientific">Penicillium subrubescens</name>
    <dbReference type="NCBI Taxonomy" id="1316194"/>
    <lineage>
        <taxon>Eukaryota</taxon>
        <taxon>Fungi</taxon>
        <taxon>Dikarya</taxon>
        <taxon>Ascomycota</taxon>
        <taxon>Pezizomycotina</taxon>
        <taxon>Eurotiomycetes</taxon>
        <taxon>Eurotiomycetidae</taxon>
        <taxon>Eurotiales</taxon>
        <taxon>Aspergillaceae</taxon>
        <taxon>Penicillium</taxon>
    </lineage>
</organism>
<feature type="transmembrane region" description="Helical" evidence="7">
    <location>
        <begin position="172"/>
        <end position="191"/>
    </location>
</feature>
<evidence type="ECO:0000256" key="5">
    <source>
        <dbReference type="ARBA" id="ARBA00023136"/>
    </source>
</evidence>
<feature type="transmembrane region" description="Helical" evidence="7">
    <location>
        <begin position="81"/>
        <end position="98"/>
    </location>
</feature>
<keyword evidence="3 7" id="KW-0812">Transmembrane</keyword>
<evidence type="ECO:0000256" key="4">
    <source>
        <dbReference type="ARBA" id="ARBA00022989"/>
    </source>
</evidence>